<dbReference type="InterPro" id="IPR019734">
    <property type="entry name" value="TPR_rpt"/>
</dbReference>
<gene>
    <name evidence="2" type="ORF">GWP43_08265</name>
</gene>
<evidence type="ECO:0000313" key="3">
    <source>
        <dbReference type="Proteomes" id="UP000464374"/>
    </source>
</evidence>
<dbReference type="KEGG" id="trz:GWP43_08265"/>
<evidence type="ECO:0000313" key="2">
    <source>
        <dbReference type="EMBL" id="QHX43438.1"/>
    </source>
</evidence>
<keyword evidence="1" id="KW-0802">TPR repeat</keyword>
<dbReference type="Proteomes" id="UP000464374">
    <property type="component" value="Chromosome"/>
</dbReference>
<name>A0A6P1Y0X0_9SPIR</name>
<dbReference type="InterPro" id="IPR011990">
    <property type="entry name" value="TPR-like_helical_dom_sf"/>
</dbReference>
<dbReference type="Gene3D" id="1.25.40.10">
    <property type="entry name" value="Tetratricopeptide repeat domain"/>
    <property type="match status" value="1"/>
</dbReference>
<dbReference type="EMBL" id="CP048020">
    <property type="protein sequence ID" value="QHX43438.1"/>
    <property type="molecule type" value="Genomic_DNA"/>
</dbReference>
<dbReference type="AlphaFoldDB" id="A0A6P1Y0X0"/>
<reference evidence="2 3" key="1">
    <citation type="submission" date="2020-01" db="EMBL/GenBank/DDBJ databases">
        <title>Complete genome sequence of a human oral phylogroup 1 Treponema sp. strain ATCC 700766, originally isolated from periodontitis dental plaque.</title>
        <authorList>
            <person name="Chan Y."/>
            <person name="Huo Y.-B."/>
            <person name="Yu X.-L."/>
            <person name="Zeng H."/>
            <person name="Leung W.-K."/>
            <person name="Watt R.M."/>
        </authorList>
    </citation>
    <scope>NUCLEOTIDE SEQUENCE [LARGE SCALE GENOMIC DNA]</scope>
    <source>
        <strain evidence="2 3">OMZ 804</strain>
    </source>
</reference>
<proteinExistence type="predicted"/>
<feature type="repeat" description="TPR" evidence="1">
    <location>
        <begin position="123"/>
        <end position="156"/>
    </location>
</feature>
<dbReference type="SUPFAM" id="SSF48452">
    <property type="entry name" value="TPR-like"/>
    <property type="match status" value="1"/>
</dbReference>
<evidence type="ECO:0000256" key="1">
    <source>
        <dbReference type="PROSITE-ProRule" id="PRU00339"/>
    </source>
</evidence>
<dbReference type="RefSeq" id="WP_162663760.1">
    <property type="nucleotide sequence ID" value="NZ_CP048020.1"/>
</dbReference>
<accession>A0A6P1Y0X0</accession>
<organism evidence="2 3">
    <name type="scientific">Treponema vincentii</name>
    <dbReference type="NCBI Taxonomy" id="69710"/>
    <lineage>
        <taxon>Bacteria</taxon>
        <taxon>Pseudomonadati</taxon>
        <taxon>Spirochaetota</taxon>
        <taxon>Spirochaetia</taxon>
        <taxon>Spirochaetales</taxon>
        <taxon>Treponemataceae</taxon>
        <taxon>Treponema</taxon>
    </lineage>
</organism>
<sequence>MIDRSVQTILQPALVFLKQGDLEQAHTSLGRLLEQDLENPQVMYTLKGVSFWLDRVRYSQALADNFLRGEYIISQWKPFLDYIEKKGDFNEPIIYALKCSIFTIALRLYQSLLNGTEPMHNTAEIYRKTGLCYKALGDYETAISCLRYAADLNTNSSAISAELADAYALSGEVRLAKIFFREAFFKNASEIEVCFLESEIINALVTKVANIGFTGEELLEWLPVYGTLDGVLNVKRELKALELGKLKQSIYMLENELREKNVKIKKILVPRLINYYFWLIDHYMNGTVEKSKIDEILLRIKLLDEKIYNRYIR</sequence>
<dbReference type="PROSITE" id="PS50005">
    <property type="entry name" value="TPR"/>
    <property type="match status" value="1"/>
</dbReference>
<evidence type="ECO:0008006" key="4">
    <source>
        <dbReference type="Google" id="ProtNLM"/>
    </source>
</evidence>
<protein>
    <recommendedName>
        <fullName evidence="4">Tetratricopeptide repeat protein</fullName>
    </recommendedName>
</protein>